<dbReference type="Proteomes" id="UP000279760">
    <property type="component" value="Chromosome 1"/>
</dbReference>
<evidence type="ECO:0000256" key="3">
    <source>
        <dbReference type="ARBA" id="ARBA00023027"/>
    </source>
</evidence>
<dbReference type="PROSITE" id="PS00687">
    <property type="entry name" value="ALDEHYDE_DEHYDR_GLU"/>
    <property type="match status" value="1"/>
</dbReference>
<evidence type="ECO:0000256" key="6">
    <source>
        <dbReference type="PROSITE-ProRule" id="PRU10007"/>
    </source>
</evidence>
<evidence type="ECO:0000256" key="1">
    <source>
        <dbReference type="ARBA" id="ARBA00009986"/>
    </source>
</evidence>
<dbReference type="PANTHER" id="PTHR43570">
    <property type="entry name" value="ALDEHYDE DEHYDROGENASE"/>
    <property type="match status" value="1"/>
</dbReference>
<organism evidence="9 10">
    <name type="scientific">Vibrio mediterranei</name>
    <dbReference type="NCBI Taxonomy" id="689"/>
    <lineage>
        <taxon>Bacteria</taxon>
        <taxon>Pseudomonadati</taxon>
        <taxon>Pseudomonadota</taxon>
        <taxon>Gammaproteobacteria</taxon>
        <taxon>Vibrionales</taxon>
        <taxon>Vibrionaceae</taxon>
        <taxon>Vibrio</taxon>
    </lineage>
</organism>
<evidence type="ECO:0000256" key="2">
    <source>
        <dbReference type="ARBA" id="ARBA00023002"/>
    </source>
</evidence>
<evidence type="ECO:0000313" key="9">
    <source>
        <dbReference type="EMBL" id="AYV22600.1"/>
    </source>
</evidence>
<dbReference type="GO" id="GO:0006081">
    <property type="term" value="P:aldehyde metabolic process"/>
    <property type="evidence" value="ECO:0007669"/>
    <property type="project" value="InterPro"/>
</dbReference>
<dbReference type="InterPro" id="IPR016162">
    <property type="entry name" value="Ald_DH_N"/>
</dbReference>
<dbReference type="Gene3D" id="3.40.309.10">
    <property type="entry name" value="Aldehyde Dehydrogenase, Chain A, domain 2"/>
    <property type="match status" value="1"/>
</dbReference>
<feature type="active site" evidence="5 6">
    <location>
        <position position="216"/>
    </location>
</feature>
<accession>A0A3G4VCX0</accession>
<name>A0A3G4VCX0_9VIBR</name>
<dbReference type="Gene3D" id="3.40.605.10">
    <property type="entry name" value="Aldehyde Dehydrogenase, Chain A, domain 1"/>
    <property type="match status" value="1"/>
</dbReference>
<feature type="active site" evidence="5">
    <location>
        <position position="250"/>
    </location>
</feature>
<keyword evidence="3" id="KW-0520">NAD</keyword>
<evidence type="ECO:0000256" key="7">
    <source>
        <dbReference type="RuleBase" id="RU003345"/>
    </source>
</evidence>
<dbReference type="CDD" id="cd07133">
    <property type="entry name" value="ALDH_CALDH_CalB"/>
    <property type="match status" value="1"/>
</dbReference>
<keyword evidence="2 4" id="KW-0560">Oxidoreductase</keyword>
<dbReference type="GO" id="GO:0004029">
    <property type="term" value="F:aldehyde dehydrogenase (NAD+) activity"/>
    <property type="evidence" value="ECO:0007669"/>
    <property type="project" value="TreeGrafter"/>
</dbReference>
<dbReference type="Pfam" id="PF00171">
    <property type="entry name" value="Aldedh"/>
    <property type="match status" value="1"/>
</dbReference>
<proteinExistence type="inferred from homology"/>
<comment type="similarity">
    <text evidence="1 4 7">Belongs to the aldehyde dehydrogenase family.</text>
</comment>
<dbReference type="GO" id="GO:0005737">
    <property type="term" value="C:cytoplasm"/>
    <property type="evidence" value="ECO:0007669"/>
    <property type="project" value="TreeGrafter"/>
</dbReference>
<dbReference type="PIRSF" id="PIRSF036492">
    <property type="entry name" value="ALDH"/>
    <property type="match status" value="1"/>
</dbReference>
<reference evidence="9 10" key="1">
    <citation type="submission" date="2018-11" db="EMBL/GenBank/DDBJ databases">
        <title>Complete Genome Sequence of Vbrio mediterranei 117-T6: a Potential Pathogen Bacteria Isolated from the Conchocelis of Pyropia.</title>
        <authorList>
            <person name="Liu Q."/>
        </authorList>
    </citation>
    <scope>NUCLEOTIDE SEQUENCE [LARGE SCALE GENOMIC DNA]</scope>
    <source>
        <strain evidence="9 10">117-T6</strain>
    </source>
</reference>
<dbReference type="InterPro" id="IPR012394">
    <property type="entry name" value="Aldehyde_DH_NAD(P)"/>
</dbReference>
<dbReference type="SUPFAM" id="SSF53720">
    <property type="entry name" value="ALDH-like"/>
    <property type="match status" value="1"/>
</dbReference>
<evidence type="ECO:0000259" key="8">
    <source>
        <dbReference type="Pfam" id="PF00171"/>
    </source>
</evidence>
<dbReference type="AlphaFoldDB" id="A0A3G4VCX0"/>
<protein>
    <recommendedName>
        <fullName evidence="4">Aldehyde dehydrogenase</fullName>
    </recommendedName>
</protein>
<dbReference type="PANTHER" id="PTHR43570:SF20">
    <property type="entry name" value="ALDEHYDE DEHYDROGENASE ALDX-RELATED"/>
    <property type="match status" value="1"/>
</dbReference>
<dbReference type="FunFam" id="3.40.309.10:FF:000003">
    <property type="entry name" value="Aldehyde dehydrogenase"/>
    <property type="match status" value="1"/>
</dbReference>
<evidence type="ECO:0000313" key="10">
    <source>
        <dbReference type="Proteomes" id="UP000279760"/>
    </source>
</evidence>
<gene>
    <name evidence="9" type="ORF">ECB94_15690</name>
</gene>
<sequence>MQNTTFDDLKLIHKRLKKHYQSEPMPSYEARVAVLTSLKVSLQQFSDALCDALDKDYGKRSRQDTLVADVLPCIGNIDHTLSQLAQWMSPCPRDAGPLLLSSTVEVVYQPKGVVGIVTPWNFPVMLSIGPLISAIAAGNRAMIKLSEFTPATNSVIREMLASCFSDTEVVVIEGEADIAAQFTSLPFDHLLFTGSTEVGRKVMKAASENLTPVTLELGGKSPVLVADDADIEMAVERIIYGKSLNNGQVCVAPDYVLIPEGKQHAFVKAYVEHYQKLFPQGVNSDSMTSLINQRQFQRLHDLLSNEVAAESLVTACHEEALDVERQLMATHLIVNPSLQSPVMTQEIFGPLLPIITYSNIDGAINFITERPRPLALYLMSEDDSLQRKVANQVHSGGMCINDCVFHLAVDDAPFGGIGESGKGAYHGKEGFLTFSHAKTVMTTDAQQHNVSLLLGPEDNEFKRAVLKTLCA</sequence>
<dbReference type="InterPro" id="IPR016161">
    <property type="entry name" value="Ald_DH/histidinol_DH"/>
</dbReference>
<feature type="domain" description="Aldehyde dehydrogenase" evidence="8">
    <location>
        <begin position="28"/>
        <end position="440"/>
    </location>
</feature>
<dbReference type="InterPro" id="IPR015590">
    <property type="entry name" value="Aldehyde_DH_dom"/>
</dbReference>
<dbReference type="EMBL" id="CP033577">
    <property type="protein sequence ID" value="AYV22600.1"/>
    <property type="molecule type" value="Genomic_DNA"/>
</dbReference>
<dbReference type="InterPro" id="IPR016163">
    <property type="entry name" value="Ald_DH_C"/>
</dbReference>
<dbReference type="InterPro" id="IPR029510">
    <property type="entry name" value="Ald_DH_CS_GLU"/>
</dbReference>
<dbReference type="RefSeq" id="WP_124940968.1">
    <property type="nucleotide sequence ID" value="NZ_CP033577.1"/>
</dbReference>
<evidence type="ECO:0000256" key="4">
    <source>
        <dbReference type="PIRNR" id="PIRNR036492"/>
    </source>
</evidence>
<evidence type="ECO:0000256" key="5">
    <source>
        <dbReference type="PIRSR" id="PIRSR036492-1"/>
    </source>
</evidence>